<dbReference type="PRINTS" id="PR00367">
    <property type="entry name" value="ETHRSPELEMNT"/>
</dbReference>
<gene>
    <name evidence="10" type="ORF">AMTR_s00099p00029210</name>
</gene>
<dbReference type="InterPro" id="IPR051032">
    <property type="entry name" value="AP2/ERF_TF_ERF_subfamily"/>
</dbReference>
<keyword evidence="2" id="KW-0805">Transcription regulation</keyword>
<keyword evidence="5" id="KW-0804">Transcription</keyword>
<dbReference type="eggNOG" id="ENOG502S3U7">
    <property type="taxonomic scope" value="Eukaryota"/>
</dbReference>
<evidence type="ECO:0000256" key="7">
    <source>
        <dbReference type="ARBA" id="ARBA00024343"/>
    </source>
</evidence>
<dbReference type="EMBL" id="KI394994">
    <property type="protein sequence ID" value="ERM99659.1"/>
    <property type="molecule type" value="Genomic_DNA"/>
</dbReference>
<dbReference type="PANTHER" id="PTHR31985:SF45">
    <property type="entry name" value="ETHYLENE-RESPONSIVE TRANSCRIPTION FACTOR ERF020"/>
    <property type="match status" value="1"/>
</dbReference>
<dbReference type="Proteomes" id="UP000017836">
    <property type="component" value="Unassembled WGS sequence"/>
</dbReference>
<dbReference type="HOGENOM" id="CLU_063331_7_0_1"/>
<dbReference type="GO" id="GO:0003700">
    <property type="term" value="F:DNA-binding transcription factor activity"/>
    <property type="evidence" value="ECO:0007669"/>
    <property type="project" value="InterPro"/>
</dbReference>
<dbReference type="InterPro" id="IPR036955">
    <property type="entry name" value="AP2/ERF_dom_sf"/>
</dbReference>
<proteinExistence type="inferred from homology"/>
<dbReference type="OMA" id="HEINMSP"/>
<dbReference type="InterPro" id="IPR016177">
    <property type="entry name" value="DNA-bd_dom_sf"/>
</dbReference>
<evidence type="ECO:0000259" key="9">
    <source>
        <dbReference type="PROSITE" id="PS51032"/>
    </source>
</evidence>
<sequence length="195" mass="21548">MEQPNACRKTRLHRSKSDPCKPRYKGIRQRQWGKWVSEVRIPKTGERLWLGTYNNAEAAATAHDTAMLCLRGPIVAPKYLNFPNFSIEDSNLPNGSSNFLAGNSNFSMVGSYMNRSPTSIKAAARDAGAAADAELERRLRETGIGCAVDSGTHGERTPLSNAPLSVEEDYLEDYLRSKGEGDGLTFSIDDIEIYM</sequence>
<dbReference type="InterPro" id="IPR001471">
    <property type="entry name" value="AP2/ERF_dom"/>
</dbReference>
<evidence type="ECO:0000313" key="11">
    <source>
        <dbReference type="Proteomes" id="UP000017836"/>
    </source>
</evidence>
<evidence type="ECO:0000256" key="4">
    <source>
        <dbReference type="ARBA" id="ARBA00023159"/>
    </source>
</evidence>
<reference evidence="11" key="1">
    <citation type="journal article" date="2013" name="Science">
        <title>The Amborella genome and the evolution of flowering plants.</title>
        <authorList>
            <consortium name="Amborella Genome Project"/>
        </authorList>
    </citation>
    <scope>NUCLEOTIDE SEQUENCE [LARGE SCALE GENOMIC DNA]</scope>
</reference>
<keyword evidence="4" id="KW-0010">Activator</keyword>
<evidence type="ECO:0000313" key="10">
    <source>
        <dbReference type="EMBL" id="ERM99659.1"/>
    </source>
</evidence>
<dbReference type="OrthoDB" id="1849108at2759"/>
<evidence type="ECO:0000256" key="3">
    <source>
        <dbReference type="ARBA" id="ARBA00023125"/>
    </source>
</evidence>
<dbReference type="PROSITE" id="PS51032">
    <property type="entry name" value="AP2_ERF"/>
    <property type="match status" value="1"/>
</dbReference>
<feature type="region of interest" description="Disordered" evidence="8">
    <location>
        <begin position="1"/>
        <end position="21"/>
    </location>
</feature>
<name>W1NYC1_AMBTC</name>
<evidence type="ECO:0000256" key="8">
    <source>
        <dbReference type="SAM" id="MobiDB-lite"/>
    </source>
</evidence>
<dbReference type="SMART" id="SM00380">
    <property type="entry name" value="AP2"/>
    <property type="match status" value="1"/>
</dbReference>
<dbReference type="SUPFAM" id="SSF54171">
    <property type="entry name" value="DNA-binding domain"/>
    <property type="match status" value="1"/>
</dbReference>
<evidence type="ECO:0000256" key="5">
    <source>
        <dbReference type="ARBA" id="ARBA00023163"/>
    </source>
</evidence>
<dbReference type="GO" id="GO:0003677">
    <property type="term" value="F:DNA binding"/>
    <property type="evidence" value="ECO:0007669"/>
    <property type="project" value="UniProtKB-KW"/>
</dbReference>
<dbReference type="KEGG" id="atr:18427694"/>
<keyword evidence="6" id="KW-0539">Nucleus</keyword>
<feature type="domain" description="AP2/ERF" evidence="9">
    <location>
        <begin position="23"/>
        <end position="83"/>
    </location>
</feature>
<evidence type="ECO:0000256" key="1">
    <source>
        <dbReference type="ARBA" id="ARBA00004123"/>
    </source>
</evidence>
<dbReference type="Gramene" id="ERM99659">
    <property type="protein sequence ID" value="ERM99659"/>
    <property type="gene ID" value="AMTR_s00099p00029210"/>
</dbReference>
<dbReference type="PANTHER" id="PTHR31985">
    <property type="entry name" value="ETHYLENE-RESPONSIVE TRANSCRIPTION FACTOR ERF042-RELATED"/>
    <property type="match status" value="1"/>
</dbReference>
<evidence type="ECO:0000256" key="2">
    <source>
        <dbReference type="ARBA" id="ARBA00023015"/>
    </source>
</evidence>
<dbReference type="Pfam" id="PF00847">
    <property type="entry name" value="AP2"/>
    <property type="match status" value="1"/>
</dbReference>
<organism evidence="10 11">
    <name type="scientific">Amborella trichopoda</name>
    <dbReference type="NCBI Taxonomy" id="13333"/>
    <lineage>
        <taxon>Eukaryota</taxon>
        <taxon>Viridiplantae</taxon>
        <taxon>Streptophyta</taxon>
        <taxon>Embryophyta</taxon>
        <taxon>Tracheophyta</taxon>
        <taxon>Spermatophyta</taxon>
        <taxon>Magnoliopsida</taxon>
        <taxon>Amborellales</taxon>
        <taxon>Amborellaceae</taxon>
        <taxon>Amborella</taxon>
    </lineage>
</organism>
<dbReference type="Gene3D" id="3.30.730.10">
    <property type="entry name" value="AP2/ERF domain"/>
    <property type="match status" value="1"/>
</dbReference>
<keyword evidence="3" id="KW-0238">DNA-binding</keyword>
<dbReference type="GO" id="GO:0005634">
    <property type="term" value="C:nucleus"/>
    <property type="evidence" value="ECO:0007669"/>
    <property type="project" value="UniProtKB-SubCell"/>
</dbReference>
<comment type="similarity">
    <text evidence="7">Belongs to the AP2/ERF transcription factor family. ERF subfamily.</text>
</comment>
<keyword evidence="11" id="KW-1185">Reference proteome</keyword>
<dbReference type="AlphaFoldDB" id="W1NYC1"/>
<accession>W1NYC1</accession>
<dbReference type="STRING" id="13333.W1NYC1"/>
<protein>
    <recommendedName>
        <fullName evidence="9">AP2/ERF domain-containing protein</fullName>
    </recommendedName>
</protein>
<dbReference type="CDD" id="cd00018">
    <property type="entry name" value="AP2"/>
    <property type="match status" value="1"/>
</dbReference>
<comment type="subcellular location">
    <subcellularLocation>
        <location evidence="1">Nucleus</location>
    </subcellularLocation>
</comment>
<evidence type="ECO:0000256" key="6">
    <source>
        <dbReference type="ARBA" id="ARBA00023242"/>
    </source>
</evidence>